<organism evidence="10">
    <name type="scientific">Coptotermes formosanus</name>
    <name type="common">Formosan subterranean termite</name>
    <dbReference type="NCBI Taxonomy" id="36987"/>
    <lineage>
        <taxon>Eukaryota</taxon>
        <taxon>Metazoa</taxon>
        <taxon>Ecdysozoa</taxon>
        <taxon>Arthropoda</taxon>
        <taxon>Hexapoda</taxon>
        <taxon>Insecta</taxon>
        <taxon>Pterygota</taxon>
        <taxon>Neoptera</taxon>
        <taxon>Polyneoptera</taxon>
        <taxon>Dictyoptera</taxon>
        <taxon>Blattodea</taxon>
        <taxon>Blattoidea</taxon>
        <taxon>Termitoidae</taxon>
        <taxon>Rhinotermitidae</taxon>
        <taxon>Coptotermes</taxon>
    </lineage>
</organism>
<evidence type="ECO:0000259" key="9">
    <source>
        <dbReference type="PROSITE" id="PS00128"/>
    </source>
</evidence>
<keyword evidence="5" id="KW-1015">Disulfide bond</keyword>
<dbReference type="CDD" id="cd16899">
    <property type="entry name" value="LYZ_C_invert"/>
    <property type="match status" value="1"/>
</dbReference>
<dbReference type="PRINTS" id="PR00135">
    <property type="entry name" value="LYZLACT"/>
</dbReference>
<evidence type="ECO:0000256" key="2">
    <source>
        <dbReference type="ARBA" id="ARBA00010859"/>
    </source>
</evidence>
<proteinExistence type="evidence at transcript level"/>
<keyword evidence="4" id="KW-0929">Antimicrobial</keyword>
<dbReference type="InterPro" id="IPR000974">
    <property type="entry name" value="Glyco_hydro_22_lys"/>
</dbReference>
<evidence type="ECO:0000256" key="5">
    <source>
        <dbReference type="ARBA" id="ARBA00023157"/>
    </source>
</evidence>
<keyword evidence="8" id="KW-0732">Signal</keyword>
<keyword evidence="6" id="KW-0378">Hydrolase</keyword>
<keyword evidence="4" id="KW-0081">Bacteriolytic enzyme</keyword>
<dbReference type="PROSITE" id="PS51348">
    <property type="entry name" value="GLYCOSYL_HYDROL_F22_2"/>
    <property type="match status" value="1"/>
</dbReference>
<evidence type="ECO:0000256" key="8">
    <source>
        <dbReference type="SAM" id="SignalP"/>
    </source>
</evidence>
<dbReference type="PANTHER" id="PTHR11407">
    <property type="entry name" value="LYSOZYME C"/>
    <property type="match status" value="1"/>
</dbReference>
<evidence type="ECO:0000256" key="3">
    <source>
        <dbReference type="ARBA" id="ARBA00012732"/>
    </source>
</evidence>
<dbReference type="FunFam" id="1.10.530.10:FF:000001">
    <property type="entry name" value="Lysozyme C"/>
    <property type="match status" value="1"/>
</dbReference>
<dbReference type="PROSITE" id="PS00128">
    <property type="entry name" value="GLYCOSYL_HYDROL_F22_1"/>
    <property type="match status" value="1"/>
</dbReference>
<feature type="chain" id="PRO_5003940457" description="lysozyme" evidence="8">
    <location>
        <begin position="21"/>
        <end position="137"/>
    </location>
</feature>
<dbReference type="InterPro" id="IPR023346">
    <property type="entry name" value="Lysozyme-like_dom_sf"/>
</dbReference>
<sequence>MRAFSVCLILVIVTAHTSLARKFTPCQLLSELRRHGVPGNELATWICIAQRESALNTAAINRANTDGSRDNGIFQINNRYWCRDNGRGGECNLNCAALRNDDISDDIRCAQHIKRVQGFRAWTTYGPYCTSSSLPRC</sequence>
<reference evidence="10" key="1">
    <citation type="submission" date="2012-09" db="EMBL/GenBank/DDBJ databases">
        <title>Immune-Related transcriptome of Coptotermes formosanus Shiraki workers: the defense mechanism.</title>
        <authorList>
            <person name="Hussain A."/>
            <person name="Li Y.F."/>
            <person name="Cheng Y."/>
            <person name="Liu Y."/>
            <person name="Chen C.C."/>
            <person name="Wen S.Y."/>
        </authorList>
    </citation>
    <scope>NUCLEOTIDE SEQUENCE</scope>
</reference>
<dbReference type="PRINTS" id="PR00137">
    <property type="entry name" value="LYSOZYME"/>
</dbReference>
<dbReference type="AlphaFoldDB" id="L0CM33"/>
<name>L0CM33_COPFO</name>
<dbReference type="InterPro" id="IPR019799">
    <property type="entry name" value="Glyco_hydro_22_CS"/>
</dbReference>
<dbReference type="Pfam" id="PF00062">
    <property type="entry name" value="Lys"/>
    <property type="match status" value="1"/>
</dbReference>
<dbReference type="SUPFAM" id="SSF53955">
    <property type="entry name" value="Lysozyme-like"/>
    <property type="match status" value="1"/>
</dbReference>
<evidence type="ECO:0000256" key="6">
    <source>
        <dbReference type="ARBA" id="ARBA00023295"/>
    </source>
</evidence>
<feature type="domain" description="Glycosyl hydrolases family 22 (GH22)" evidence="9">
    <location>
        <begin position="91"/>
        <end position="109"/>
    </location>
</feature>
<dbReference type="GO" id="GO:0042742">
    <property type="term" value="P:defense response to bacterium"/>
    <property type="evidence" value="ECO:0007669"/>
    <property type="project" value="UniProtKB-KW"/>
</dbReference>
<comment type="similarity">
    <text evidence="2 7">Belongs to the glycosyl hydrolase 22 family.</text>
</comment>
<dbReference type="Gene3D" id="1.10.530.10">
    <property type="match status" value="1"/>
</dbReference>
<keyword evidence="6" id="KW-0326">Glycosidase</keyword>
<comment type="catalytic activity">
    <reaction evidence="1">
        <text>Hydrolysis of (1-&gt;4)-beta-linkages between N-acetylmuramic acid and N-acetyl-D-glucosamine residues in a peptidoglycan and between N-acetyl-D-glucosamine residues in chitodextrins.</text>
        <dbReference type="EC" id="3.2.1.17"/>
    </reaction>
</comment>
<dbReference type="EC" id="3.2.1.17" evidence="3"/>
<protein>
    <recommendedName>
        <fullName evidence="3">lysozyme</fullName>
        <ecNumber evidence="3">3.2.1.17</ecNumber>
    </recommendedName>
</protein>
<evidence type="ECO:0000256" key="4">
    <source>
        <dbReference type="ARBA" id="ARBA00022638"/>
    </source>
</evidence>
<dbReference type="PANTHER" id="PTHR11407:SF63">
    <property type="entry name" value="LYSOZYME C"/>
    <property type="match status" value="1"/>
</dbReference>
<dbReference type="GO" id="GO:0031640">
    <property type="term" value="P:killing of cells of another organism"/>
    <property type="evidence" value="ECO:0007669"/>
    <property type="project" value="UniProtKB-KW"/>
</dbReference>
<evidence type="ECO:0000256" key="7">
    <source>
        <dbReference type="RuleBase" id="RU004440"/>
    </source>
</evidence>
<dbReference type="EMBL" id="JX876647">
    <property type="protein sequence ID" value="AGA16574.1"/>
    <property type="molecule type" value="mRNA"/>
</dbReference>
<evidence type="ECO:0000313" key="10">
    <source>
        <dbReference type="EMBL" id="AGA16574.1"/>
    </source>
</evidence>
<feature type="signal peptide" evidence="8">
    <location>
        <begin position="1"/>
        <end position="20"/>
    </location>
</feature>
<evidence type="ECO:0000256" key="1">
    <source>
        <dbReference type="ARBA" id="ARBA00000632"/>
    </source>
</evidence>
<dbReference type="SMART" id="SM00263">
    <property type="entry name" value="LYZ1"/>
    <property type="match status" value="1"/>
</dbReference>
<dbReference type="GO" id="GO:0003796">
    <property type="term" value="F:lysozyme activity"/>
    <property type="evidence" value="ECO:0007669"/>
    <property type="project" value="UniProtKB-EC"/>
</dbReference>
<dbReference type="InterPro" id="IPR001916">
    <property type="entry name" value="Glyco_hydro_22"/>
</dbReference>
<accession>L0CM33</accession>